<evidence type="ECO:0000313" key="4">
    <source>
        <dbReference type="Proteomes" id="UP000053240"/>
    </source>
</evidence>
<organism evidence="3 4">
    <name type="scientific">Papilio machaon</name>
    <name type="common">Old World swallowtail butterfly</name>
    <dbReference type="NCBI Taxonomy" id="76193"/>
    <lineage>
        <taxon>Eukaryota</taxon>
        <taxon>Metazoa</taxon>
        <taxon>Ecdysozoa</taxon>
        <taxon>Arthropoda</taxon>
        <taxon>Hexapoda</taxon>
        <taxon>Insecta</taxon>
        <taxon>Pterygota</taxon>
        <taxon>Neoptera</taxon>
        <taxon>Endopterygota</taxon>
        <taxon>Lepidoptera</taxon>
        <taxon>Glossata</taxon>
        <taxon>Ditrysia</taxon>
        <taxon>Papilionoidea</taxon>
        <taxon>Papilionidae</taxon>
        <taxon>Papilioninae</taxon>
        <taxon>Papilio</taxon>
    </lineage>
</organism>
<keyword evidence="2" id="KW-1133">Transmembrane helix</keyword>
<evidence type="ECO:0000256" key="1">
    <source>
        <dbReference type="SAM" id="MobiDB-lite"/>
    </source>
</evidence>
<reference evidence="3 4" key="1">
    <citation type="journal article" date="2015" name="Nat. Commun.">
        <title>Outbred genome sequencing and CRISPR/Cas9 gene editing in butterflies.</title>
        <authorList>
            <person name="Li X."/>
            <person name="Fan D."/>
            <person name="Zhang W."/>
            <person name="Liu G."/>
            <person name="Zhang L."/>
            <person name="Zhao L."/>
            <person name="Fang X."/>
            <person name="Chen L."/>
            <person name="Dong Y."/>
            <person name="Chen Y."/>
            <person name="Ding Y."/>
            <person name="Zhao R."/>
            <person name="Feng M."/>
            <person name="Zhu Y."/>
            <person name="Feng Y."/>
            <person name="Jiang X."/>
            <person name="Zhu D."/>
            <person name="Xiang H."/>
            <person name="Feng X."/>
            <person name="Li S."/>
            <person name="Wang J."/>
            <person name="Zhang G."/>
            <person name="Kronforst M.R."/>
            <person name="Wang W."/>
        </authorList>
    </citation>
    <scope>NUCLEOTIDE SEQUENCE [LARGE SCALE GENOMIC DNA]</scope>
    <source>
        <strain evidence="3">Ya'a_city_454_Pm</strain>
        <tissue evidence="3">Whole body</tissue>
    </source>
</reference>
<protein>
    <submittedName>
        <fullName evidence="3">Uncharacterized protein</fullName>
    </submittedName>
</protein>
<gene>
    <name evidence="3" type="ORF">RR48_11476</name>
</gene>
<keyword evidence="4" id="KW-1185">Reference proteome</keyword>
<sequence length="258" mass="28920">MPTGMSGGRRRSALGERQGGEEAPLLPPDTLPVTERLIIIEDGSSGNTLMLEYILLIFLITCILYAYSRDDRLFASTATGLQEVWCNSCRLRCRRLRKQVYTVMTETAGGSENPGSSRPVAVHQSCICESCPCALVEAIIDTCKPVTKTYAFIVATVEMYDRLLFILMQNQETRRSSQLTAPIESSKIKIRNKPISRQDVSLRREDDRTEPRTSGRNDRDDAERSEYDNNIPDTDCPACVEKGLTCIGRCPAERSKRE</sequence>
<proteinExistence type="predicted"/>
<keyword evidence="2" id="KW-0812">Transmembrane</keyword>
<feature type="region of interest" description="Disordered" evidence="1">
    <location>
        <begin position="1"/>
        <end position="28"/>
    </location>
</feature>
<evidence type="ECO:0000256" key="2">
    <source>
        <dbReference type="SAM" id="Phobius"/>
    </source>
</evidence>
<keyword evidence="2" id="KW-0472">Membrane</keyword>
<accession>A0A194QN90</accession>
<feature type="compositionally biased region" description="Basic and acidic residues" evidence="1">
    <location>
        <begin position="200"/>
        <end position="227"/>
    </location>
</feature>
<feature type="transmembrane region" description="Helical" evidence="2">
    <location>
        <begin position="50"/>
        <end position="67"/>
    </location>
</feature>
<dbReference type="AlphaFoldDB" id="A0A194QN90"/>
<dbReference type="InParanoid" id="A0A194QN90"/>
<dbReference type="Proteomes" id="UP000053240">
    <property type="component" value="Unassembled WGS sequence"/>
</dbReference>
<feature type="region of interest" description="Disordered" evidence="1">
    <location>
        <begin position="194"/>
        <end position="237"/>
    </location>
</feature>
<dbReference type="EMBL" id="KQ461194">
    <property type="protein sequence ID" value="KPJ06977.1"/>
    <property type="molecule type" value="Genomic_DNA"/>
</dbReference>
<name>A0A194QN90_PAPMA</name>
<evidence type="ECO:0000313" key="3">
    <source>
        <dbReference type="EMBL" id="KPJ06977.1"/>
    </source>
</evidence>